<dbReference type="Pfam" id="PF00132">
    <property type="entry name" value="Hexapep"/>
    <property type="match status" value="1"/>
</dbReference>
<reference evidence="8 9" key="1">
    <citation type="journal article" date="2012" name="J. Bacteriol.">
        <title>Draft Genome Sequence of Cecembia lonarensis Strain LW9T, Isolated from Lonar Lake, a Haloalkaline Lake in India.</title>
        <authorList>
            <person name="Shivaji S."/>
            <person name="Ara S."/>
            <person name="Singh A."/>
            <person name="Pinnaka A.K."/>
        </authorList>
    </citation>
    <scope>NUCLEOTIDE SEQUENCE [LARGE SCALE GENOMIC DNA]</scope>
    <source>
        <strain evidence="8 9">LW9</strain>
    </source>
</reference>
<protein>
    <submittedName>
        <fullName evidence="8">UDP-3-O-[3-hydroxymyristoyl] glucosamine N-acyltransferase</fullName>
    </submittedName>
</protein>
<dbReference type="RefSeq" id="WP_009185780.1">
    <property type="nucleotide sequence ID" value="NZ_AMGM01000047.1"/>
</dbReference>
<keyword evidence="9" id="KW-1185">Reference proteome</keyword>
<dbReference type="CDD" id="cd03360">
    <property type="entry name" value="LbH_AT_putative"/>
    <property type="match status" value="1"/>
</dbReference>
<dbReference type="PROSITE" id="PS00101">
    <property type="entry name" value="HEXAPEP_TRANSFERASES"/>
    <property type="match status" value="1"/>
</dbReference>
<gene>
    <name evidence="8" type="ORF">B879_02758</name>
</gene>
<dbReference type="PANTHER" id="PTHR43300">
    <property type="entry name" value="ACETYLTRANSFERASE"/>
    <property type="match status" value="1"/>
</dbReference>
<dbReference type="AlphaFoldDB" id="K1KWS2"/>
<dbReference type="InterPro" id="IPR001451">
    <property type="entry name" value="Hexapep"/>
</dbReference>
<feature type="site" description="Increases basicity of active site His" evidence="5">
    <location>
        <position position="141"/>
    </location>
</feature>
<comment type="caution">
    <text evidence="8">The sequence shown here is derived from an EMBL/GenBank/DDBJ whole genome shotgun (WGS) entry which is preliminary data.</text>
</comment>
<dbReference type="PATRIC" id="fig|1225176.3.peg.2939"/>
<dbReference type="GO" id="GO:0016746">
    <property type="term" value="F:acyltransferase activity"/>
    <property type="evidence" value="ECO:0007669"/>
    <property type="project" value="UniProtKB-KW"/>
</dbReference>
<evidence type="ECO:0000256" key="4">
    <source>
        <dbReference type="ARBA" id="ARBA00023315"/>
    </source>
</evidence>
<dbReference type="SUPFAM" id="SSF51161">
    <property type="entry name" value="Trimeric LpxA-like enzymes"/>
    <property type="match status" value="1"/>
</dbReference>
<keyword evidence="4 8" id="KW-0012">Acyltransferase</keyword>
<evidence type="ECO:0000256" key="5">
    <source>
        <dbReference type="PIRSR" id="PIRSR620019-1"/>
    </source>
</evidence>
<accession>K1KWS2</accession>
<sequence>MKKIAIFGAGGFGREVKMLIDQINQVRPQFELIGFFDDDESKASLVNGLPILGGIKELNQWQEELGLVFSLGNPLVKRSIIEKVTNSGVFYPSLIHPSVIIGSDGVKIGEGVIICAGCILTVNINIEDHVILNLCCTVGHDTKLGKYSAVMPSVNISGEVEFGEGVYVGTGTKINNQVKLGEYSIIGSGAVVAKDIPAKCTAVGIPAKPIKFH</sequence>
<dbReference type="InterPro" id="IPR018357">
    <property type="entry name" value="Hexapep_transf_CS"/>
</dbReference>
<feature type="binding site" evidence="6">
    <location>
        <position position="72"/>
    </location>
    <ligand>
        <name>substrate</name>
    </ligand>
</feature>
<evidence type="ECO:0000259" key="7">
    <source>
        <dbReference type="Pfam" id="PF17836"/>
    </source>
</evidence>
<comment type="similarity">
    <text evidence="1">Belongs to the transferase hexapeptide repeat family.</text>
</comment>
<dbReference type="Pfam" id="PF17836">
    <property type="entry name" value="PglD_N"/>
    <property type="match status" value="1"/>
</dbReference>
<evidence type="ECO:0000256" key="6">
    <source>
        <dbReference type="PIRSR" id="PIRSR620019-2"/>
    </source>
</evidence>
<name>K1KWS2_CECL9</name>
<evidence type="ECO:0000313" key="8">
    <source>
        <dbReference type="EMBL" id="EKB48600.1"/>
    </source>
</evidence>
<dbReference type="Gene3D" id="2.160.10.10">
    <property type="entry name" value="Hexapeptide repeat proteins"/>
    <property type="match status" value="1"/>
</dbReference>
<dbReference type="InterPro" id="IPR020019">
    <property type="entry name" value="AcTrfase_PglD-like"/>
</dbReference>
<evidence type="ECO:0000256" key="3">
    <source>
        <dbReference type="ARBA" id="ARBA00022737"/>
    </source>
</evidence>
<dbReference type="EMBL" id="AMGM01000047">
    <property type="protein sequence ID" value="EKB48600.1"/>
    <property type="molecule type" value="Genomic_DNA"/>
</dbReference>
<dbReference type="InterPro" id="IPR050179">
    <property type="entry name" value="Trans_hexapeptide_repeat"/>
</dbReference>
<dbReference type="PANTHER" id="PTHR43300:SF7">
    <property type="entry name" value="UDP-N-ACETYLBACILLOSAMINE N-ACETYLTRANSFERASE"/>
    <property type="match status" value="1"/>
</dbReference>
<dbReference type="Proteomes" id="UP000004478">
    <property type="component" value="Unassembled WGS sequence"/>
</dbReference>
<feature type="domain" description="PglD N-terminal" evidence="7">
    <location>
        <begin position="3"/>
        <end position="84"/>
    </location>
</feature>
<feature type="active site" description="Proton acceptor" evidence="5">
    <location>
        <position position="140"/>
    </location>
</feature>
<dbReference type="Gene3D" id="3.40.50.20">
    <property type="match status" value="1"/>
</dbReference>
<dbReference type="OrthoDB" id="9812571at2"/>
<organism evidence="8 9">
    <name type="scientific">Cecembia lonarensis (strain CCUG 58316 / KCTC 22772 / LW9)</name>
    <dbReference type="NCBI Taxonomy" id="1225176"/>
    <lineage>
        <taxon>Bacteria</taxon>
        <taxon>Pseudomonadati</taxon>
        <taxon>Bacteroidota</taxon>
        <taxon>Cytophagia</taxon>
        <taxon>Cytophagales</taxon>
        <taxon>Cyclobacteriaceae</taxon>
        <taxon>Cecembia</taxon>
    </lineage>
</organism>
<dbReference type="NCBIfam" id="TIGR03570">
    <property type="entry name" value="NeuD_NnaD"/>
    <property type="match status" value="1"/>
</dbReference>
<proteinExistence type="inferred from homology"/>
<evidence type="ECO:0000313" key="9">
    <source>
        <dbReference type="Proteomes" id="UP000004478"/>
    </source>
</evidence>
<evidence type="ECO:0000256" key="1">
    <source>
        <dbReference type="ARBA" id="ARBA00007274"/>
    </source>
</evidence>
<dbReference type="InterPro" id="IPR041561">
    <property type="entry name" value="PglD_N"/>
</dbReference>
<dbReference type="InterPro" id="IPR011004">
    <property type="entry name" value="Trimer_LpxA-like_sf"/>
</dbReference>
<keyword evidence="3" id="KW-0677">Repeat</keyword>
<evidence type="ECO:0000256" key="2">
    <source>
        <dbReference type="ARBA" id="ARBA00022679"/>
    </source>
</evidence>
<keyword evidence="2 8" id="KW-0808">Transferase</keyword>